<proteinExistence type="inferred from homology"/>
<feature type="compositionally biased region" description="Low complexity" evidence="8">
    <location>
        <begin position="53"/>
        <end position="63"/>
    </location>
</feature>
<evidence type="ECO:0000256" key="7">
    <source>
        <dbReference type="PROSITE-ProRule" id="PRU00221"/>
    </source>
</evidence>
<dbReference type="PANTHER" id="PTHR22847:SF637">
    <property type="entry name" value="WD REPEAT DOMAIN 5B"/>
    <property type="match status" value="1"/>
</dbReference>
<dbReference type="Pfam" id="PF25173">
    <property type="entry name" value="Beta-prop_WDR3_1st"/>
    <property type="match status" value="1"/>
</dbReference>
<evidence type="ECO:0000256" key="1">
    <source>
        <dbReference type="ARBA" id="ARBA00022574"/>
    </source>
</evidence>
<name>A0AAN6P514_9PEZI</name>
<dbReference type="PROSITE" id="PS50837">
    <property type="entry name" value="NACHT"/>
    <property type="match status" value="1"/>
</dbReference>
<dbReference type="InterPro" id="IPR001680">
    <property type="entry name" value="WD40_rpt"/>
</dbReference>
<feature type="repeat" description="WD" evidence="7">
    <location>
        <begin position="1189"/>
        <end position="1230"/>
    </location>
</feature>
<dbReference type="InterPro" id="IPR036322">
    <property type="entry name" value="WD40_repeat_dom_sf"/>
</dbReference>
<feature type="repeat" description="WD" evidence="7">
    <location>
        <begin position="937"/>
        <end position="978"/>
    </location>
</feature>
<reference evidence="11" key="1">
    <citation type="journal article" date="2023" name="Mol. Phylogenet. Evol.">
        <title>Genome-scale phylogeny and comparative genomics of the fungal order Sordariales.</title>
        <authorList>
            <person name="Hensen N."/>
            <person name="Bonometti L."/>
            <person name="Westerberg I."/>
            <person name="Brannstrom I.O."/>
            <person name="Guillou S."/>
            <person name="Cros-Aarteil S."/>
            <person name="Calhoun S."/>
            <person name="Haridas S."/>
            <person name="Kuo A."/>
            <person name="Mondo S."/>
            <person name="Pangilinan J."/>
            <person name="Riley R."/>
            <person name="LaButti K."/>
            <person name="Andreopoulos B."/>
            <person name="Lipzen A."/>
            <person name="Chen C."/>
            <person name="Yan M."/>
            <person name="Daum C."/>
            <person name="Ng V."/>
            <person name="Clum A."/>
            <person name="Steindorff A."/>
            <person name="Ohm R.A."/>
            <person name="Martin F."/>
            <person name="Silar P."/>
            <person name="Natvig D.O."/>
            <person name="Lalanne C."/>
            <person name="Gautier V."/>
            <person name="Ament-Velasquez S.L."/>
            <person name="Kruys A."/>
            <person name="Hutchinson M.I."/>
            <person name="Powell A.J."/>
            <person name="Barry K."/>
            <person name="Miller A.N."/>
            <person name="Grigoriev I.V."/>
            <person name="Debuchy R."/>
            <person name="Gladieux P."/>
            <person name="Hiltunen Thoren M."/>
            <person name="Johannesson H."/>
        </authorList>
    </citation>
    <scope>NUCLEOTIDE SEQUENCE [LARGE SCALE GENOMIC DNA]</scope>
    <source>
        <strain evidence="11">CBS 284.82</strain>
    </source>
</reference>
<dbReference type="SUPFAM" id="SSF50978">
    <property type="entry name" value="WD40 repeat-like"/>
    <property type="match status" value="2"/>
</dbReference>
<comment type="function">
    <text evidence="6">Involved in mitochondrial fission. Acts as an adapter protein required to form mitochondrial fission complexes. Formation of these complexes is required to promote constriction and fission of the mitochondrial compartment at a late step in mitochondrial division.</text>
</comment>
<feature type="repeat" description="WD" evidence="7">
    <location>
        <begin position="979"/>
        <end position="1020"/>
    </location>
</feature>
<dbReference type="InterPro" id="IPR031359">
    <property type="entry name" value="NACHT_N"/>
</dbReference>
<dbReference type="SMART" id="SM00320">
    <property type="entry name" value="WD40"/>
    <property type="match status" value="13"/>
</dbReference>
<organism evidence="10 11">
    <name type="scientific">Parachaetomium inaequale</name>
    <dbReference type="NCBI Taxonomy" id="2588326"/>
    <lineage>
        <taxon>Eukaryota</taxon>
        <taxon>Fungi</taxon>
        <taxon>Dikarya</taxon>
        <taxon>Ascomycota</taxon>
        <taxon>Pezizomycotina</taxon>
        <taxon>Sordariomycetes</taxon>
        <taxon>Sordariomycetidae</taxon>
        <taxon>Sordariales</taxon>
        <taxon>Chaetomiaceae</taxon>
        <taxon>Parachaetomium</taxon>
    </lineage>
</organism>
<feature type="domain" description="NACHT" evidence="9">
    <location>
        <begin position="439"/>
        <end position="586"/>
    </location>
</feature>
<keyword evidence="11" id="KW-1185">Reference proteome</keyword>
<feature type="repeat" description="WD" evidence="7">
    <location>
        <begin position="1315"/>
        <end position="1356"/>
    </location>
</feature>
<evidence type="ECO:0000256" key="8">
    <source>
        <dbReference type="SAM" id="MobiDB-lite"/>
    </source>
</evidence>
<dbReference type="InterPro" id="IPR015943">
    <property type="entry name" value="WD40/YVTN_repeat-like_dom_sf"/>
</dbReference>
<dbReference type="InterPro" id="IPR056884">
    <property type="entry name" value="NPHP3-like_N"/>
</dbReference>
<evidence type="ECO:0000256" key="3">
    <source>
        <dbReference type="ARBA" id="ARBA00023054"/>
    </source>
</evidence>
<feature type="repeat" description="WD" evidence="7">
    <location>
        <begin position="1399"/>
        <end position="1440"/>
    </location>
</feature>
<dbReference type="EMBL" id="MU854714">
    <property type="protein sequence ID" value="KAK4031735.1"/>
    <property type="molecule type" value="Genomic_DNA"/>
</dbReference>
<evidence type="ECO:0000256" key="4">
    <source>
        <dbReference type="ARBA" id="ARBA00038415"/>
    </source>
</evidence>
<evidence type="ECO:0000313" key="10">
    <source>
        <dbReference type="EMBL" id="KAK4031735.1"/>
    </source>
</evidence>
<dbReference type="Pfam" id="PF24883">
    <property type="entry name" value="NPHP3_N"/>
    <property type="match status" value="1"/>
</dbReference>
<dbReference type="PROSITE" id="PS50082">
    <property type="entry name" value="WD_REPEATS_2"/>
    <property type="match status" value="12"/>
</dbReference>
<feature type="compositionally biased region" description="Polar residues" evidence="8">
    <location>
        <begin position="17"/>
        <end position="42"/>
    </location>
</feature>
<dbReference type="FunFam" id="2.130.10.10:FF:000228">
    <property type="entry name" value="COMPASS-like H3K4 histone methylase component WDR5A"/>
    <property type="match status" value="1"/>
</dbReference>
<feature type="repeat" description="WD" evidence="7">
    <location>
        <begin position="1063"/>
        <end position="1104"/>
    </location>
</feature>
<keyword evidence="3" id="KW-0175">Coiled coil</keyword>
<dbReference type="Gene3D" id="2.130.10.10">
    <property type="entry name" value="YVTN repeat-like/Quinoprotein amine dehydrogenase"/>
    <property type="match status" value="6"/>
</dbReference>
<dbReference type="Gene3D" id="3.40.50.300">
    <property type="entry name" value="P-loop containing nucleotide triphosphate hydrolases"/>
    <property type="match status" value="1"/>
</dbReference>
<dbReference type="CDD" id="cd00200">
    <property type="entry name" value="WD40"/>
    <property type="match status" value="2"/>
</dbReference>
<dbReference type="PROSITE" id="PS50294">
    <property type="entry name" value="WD_REPEATS_REGION"/>
    <property type="match status" value="12"/>
</dbReference>
<dbReference type="PRINTS" id="PR00320">
    <property type="entry name" value="GPROTEINBRPT"/>
</dbReference>
<dbReference type="Pfam" id="PF17100">
    <property type="entry name" value="NACHT_N"/>
    <property type="match status" value="1"/>
</dbReference>
<feature type="repeat" description="WD" evidence="7">
    <location>
        <begin position="1357"/>
        <end position="1398"/>
    </location>
</feature>
<feature type="repeat" description="WD" evidence="7">
    <location>
        <begin position="1105"/>
        <end position="1146"/>
    </location>
</feature>
<dbReference type="GO" id="GO:0035097">
    <property type="term" value="C:histone methyltransferase complex"/>
    <property type="evidence" value="ECO:0007669"/>
    <property type="project" value="UniProtKB-ARBA"/>
</dbReference>
<keyword evidence="2" id="KW-0677">Repeat</keyword>
<feature type="repeat" description="WD" evidence="7">
    <location>
        <begin position="1273"/>
        <end position="1314"/>
    </location>
</feature>
<evidence type="ECO:0000256" key="5">
    <source>
        <dbReference type="ARBA" id="ARBA00039789"/>
    </source>
</evidence>
<feature type="repeat" description="WD" evidence="7">
    <location>
        <begin position="1147"/>
        <end position="1188"/>
    </location>
</feature>
<dbReference type="InterPro" id="IPR019775">
    <property type="entry name" value="WD40_repeat_CS"/>
</dbReference>
<dbReference type="SUPFAM" id="SSF52540">
    <property type="entry name" value="P-loop containing nucleoside triphosphate hydrolases"/>
    <property type="match status" value="1"/>
</dbReference>
<gene>
    <name evidence="10" type="ORF">C8A01DRAFT_51287</name>
</gene>
<keyword evidence="1 7" id="KW-0853">WD repeat</keyword>
<comment type="similarity">
    <text evidence="4">Belongs to the WD repeat MDV1/CAF4 family.</text>
</comment>
<sequence>MTQKSWKKLFGRRRAASPSTTDVRSSDQGNAEYGSNASSIVATESCAPPFPPAAAAAAKAARPSTDAKVPNDHQPPAASQALPPALPAESAPEPSPTESTEPPTPVLSVSERLWNAAYDSLETDNAELVMSYVKTLETVLGADPGIAPDTDISAELHNPTKRQMHMRRLVEEGQAKVSRASKITNGVGDVAGFVLSAKGIIDLAVQNVPQAALPWAGVCIGLQILQNPAQATKSNLAGIAHVISRMDWYCALTEHLLNKDNVAAGKDFQAVLRQLEKRVVELYKALLQYEMKSVCSYYRNQGLVFLRGMLHLDDWDGDLKLVTDTEAAVQNDAAQSFQEQTKTSLGKLVEHAEGMERRLGDIRQDIRDFISLQKDARRDDVEAACRRDLRVVDPQHDMERIEKSKDELLDDAYKWILRTLEYAAFTNWDDSGSGRLPRRLLWIKGHAGTGKTMLMIGLIRQLSHQPVCLSPALSFFFCQGTDAALNNATAVLRSLIWLLLLQQPCLISHLLQKYKESGANLFRDQNAFVALSEAFRNMLKDPQLSPVYLAVDALDECAQGQSDLIHLISTSLTISQNVKWLISSRPEVDLLAALKDRGTNSVDTTNSLVELDTQRLAAPVNAYIDHKLTILKRRKGYSDSVLAEVSHAVRERAENTFLWVALAFKVLETVHGGYAVKRIREMPPSLSELYDHMMTRIEEGQVIEPQDCKTVLVVTSLAFRPLSISELSVLADLPLDMVETAIEMCGSFLTIVKGTVNLIHQSAKDYLEKNYKFRLQPDGPAQGHSEIVRRATDAMSSMLRRNMYNLDLGFRPENMTPPDPDPLAPIQYSCVFWADHLCSLKSDNSRFLGELTDDGKVFGFLKECFLRWLESLSLIGKLSSGLFSIRKILHAAQTYGSALVFSPTLSEIRKRYWKERLPFIEMAAGIRDHWGAHRQTLEGHSDSVWTVAFSPDGKTLASASCDKTIRLWDAATGAHRQALEGHSDSVRTVAFSPDGKTVASASGDKTIRLWDAATGAYRQMLEGHSDSVHAVAFSPDGKTLASASGDKTIRLWDAATGAHRQTLEGYSGSVRTIAFSRDGKTVASASDDNTIRLWDTATGAHRQTLEGHSGWVHAVAFSPDGKTLASASGDNTIRLWDAVTGAHRQTLEGHDDWVFAVAFSPDGKTVASASDDKTIRLWDTATGAYRQTLEGHSRWVYAVAFSPDGKTLASASGDNTIRLWDAATGAHRQTLEGHDDWVFTVAFSPDGKTVASASDDKTIRLWDTATGVYRQTLEGHSSSVRTIAFSPDGKTLASASNDKTIRLWDAATGAHRQALEGHSDSVRTVAFSPDGKTVASASDDKAIRLWDAATGAHWRALEGHSDSVYVVAFSPDSKTLASASDDNTIRLWEAATGAHRQTLEGYSGWVYAVAFSPDGKTLASASGDKTIRLWDAATGAHRQTLEGHGGLFRTVAFSPDGNTLETDRGLLSVTANSDASSRSGDQKSASGFLFAGGDWVTRDGENVLWLPPDYRATCVAVHGHTLILGHASGQVTFFRFAFTE</sequence>
<protein>
    <recommendedName>
        <fullName evidence="5">Mitochondrial division protein 1</fullName>
    </recommendedName>
</protein>
<accession>A0AAN6P514</accession>
<evidence type="ECO:0000256" key="6">
    <source>
        <dbReference type="ARBA" id="ARBA00043913"/>
    </source>
</evidence>
<evidence type="ECO:0000259" key="9">
    <source>
        <dbReference type="PROSITE" id="PS50837"/>
    </source>
</evidence>
<evidence type="ECO:0000256" key="2">
    <source>
        <dbReference type="ARBA" id="ARBA00022737"/>
    </source>
</evidence>
<dbReference type="Proteomes" id="UP001303115">
    <property type="component" value="Unassembled WGS sequence"/>
</dbReference>
<dbReference type="InterPro" id="IPR020472">
    <property type="entry name" value="WD40_PAC1"/>
</dbReference>
<feature type="region of interest" description="Disordered" evidence="8">
    <location>
        <begin position="1"/>
        <end position="106"/>
    </location>
</feature>
<feature type="repeat" description="WD" evidence="7">
    <location>
        <begin position="1231"/>
        <end position="1272"/>
    </location>
</feature>
<feature type="compositionally biased region" description="Basic residues" evidence="8">
    <location>
        <begin position="1"/>
        <end position="15"/>
    </location>
</feature>
<evidence type="ECO:0000313" key="11">
    <source>
        <dbReference type="Proteomes" id="UP001303115"/>
    </source>
</evidence>
<feature type="repeat" description="WD" evidence="7">
    <location>
        <begin position="1021"/>
        <end position="1062"/>
    </location>
</feature>
<comment type="caution">
    <text evidence="10">The sequence shown here is derived from an EMBL/GenBank/DDBJ whole genome shotgun (WGS) entry which is preliminary data.</text>
</comment>
<dbReference type="InterPro" id="IPR027417">
    <property type="entry name" value="P-loop_NTPase"/>
</dbReference>
<dbReference type="PROSITE" id="PS00678">
    <property type="entry name" value="WD_REPEATS_1"/>
    <property type="match status" value="11"/>
</dbReference>
<dbReference type="PANTHER" id="PTHR22847">
    <property type="entry name" value="WD40 REPEAT PROTEIN"/>
    <property type="match status" value="1"/>
</dbReference>
<dbReference type="Pfam" id="PF00400">
    <property type="entry name" value="WD40"/>
    <property type="match status" value="7"/>
</dbReference>
<feature type="compositionally biased region" description="Low complexity" evidence="8">
    <location>
        <begin position="74"/>
        <end position="101"/>
    </location>
</feature>
<dbReference type="InterPro" id="IPR007111">
    <property type="entry name" value="NACHT_NTPase"/>
</dbReference>